<feature type="domain" description="Lon N-terminal" evidence="1">
    <location>
        <begin position="41"/>
        <end position="164"/>
    </location>
</feature>
<dbReference type="InterPro" id="IPR046336">
    <property type="entry name" value="Lon_prtase_N_sf"/>
</dbReference>
<evidence type="ECO:0000313" key="2">
    <source>
        <dbReference type="EMBL" id="TXC78461.1"/>
    </source>
</evidence>
<proteinExistence type="predicted"/>
<sequence>MLFPSEKFWGKITNCQELIIEYVNRVNLFIVHLGVMHALNIPVFPLDIALLPGEEVELHIFEPRYKKLFTEMIDNSTNAGILFEPLNHEIRRIGITFSIVAVLRTYSSGEFDVKVKGEQLFELIELHTKVAEGNYPRAWVRPSKNDFPEAVPKELVPTVNRILEFDEGVKKADSTSMNNLVRALSLPLNEKQMLDREIIKGSWRGALDGYLKFQLAIKKQMEKLQGNYHLN</sequence>
<dbReference type="Pfam" id="PF02190">
    <property type="entry name" value="LON_substr_bdg"/>
    <property type="match status" value="1"/>
</dbReference>
<dbReference type="OrthoDB" id="25394at2"/>
<dbReference type="Gene3D" id="2.30.130.40">
    <property type="entry name" value="LON domain-like"/>
    <property type="match status" value="1"/>
</dbReference>
<evidence type="ECO:0000313" key="3">
    <source>
        <dbReference type="Proteomes" id="UP000321168"/>
    </source>
</evidence>
<comment type="caution">
    <text evidence="2">The sequence shown here is derived from an EMBL/GenBank/DDBJ whole genome shotgun (WGS) entry which is preliminary data.</text>
</comment>
<keyword evidence="3" id="KW-1185">Reference proteome</keyword>
<dbReference type="InterPro" id="IPR015947">
    <property type="entry name" value="PUA-like_sf"/>
</dbReference>
<name>A0A5C6V1C7_9FLAO</name>
<dbReference type="AlphaFoldDB" id="A0A5C6V1C7"/>
<organism evidence="2 3">
    <name type="scientific">Luteibaculum oceani</name>
    <dbReference type="NCBI Taxonomy" id="1294296"/>
    <lineage>
        <taxon>Bacteria</taxon>
        <taxon>Pseudomonadati</taxon>
        <taxon>Bacteroidota</taxon>
        <taxon>Flavobacteriia</taxon>
        <taxon>Flavobacteriales</taxon>
        <taxon>Luteibaculaceae</taxon>
        <taxon>Luteibaculum</taxon>
    </lineage>
</organism>
<dbReference type="Proteomes" id="UP000321168">
    <property type="component" value="Unassembled WGS sequence"/>
</dbReference>
<dbReference type="InterPro" id="IPR003111">
    <property type="entry name" value="Lon_prtase_N"/>
</dbReference>
<reference evidence="2 3" key="1">
    <citation type="submission" date="2019-08" db="EMBL/GenBank/DDBJ databases">
        <title>Genome of Luteibaculum oceani JCM 18817.</title>
        <authorList>
            <person name="Bowman J.P."/>
        </authorList>
    </citation>
    <scope>NUCLEOTIDE SEQUENCE [LARGE SCALE GENOMIC DNA]</scope>
    <source>
        <strain evidence="2 3">JCM 18817</strain>
    </source>
</reference>
<dbReference type="SUPFAM" id="SSF88697">
    <property type="entry name" value="PUA domain-like"/>
    <property type="match status" value="1"/>
</dbReference>
<evidence type="ECO:0000259" key="1">
    <source>
        <dbReference type="Pfam" id="PF02190"/>
    </source>
</evidence>
<protein>
    <recommendedName>
        <fullName evidence="1">Lon N-terminal domain-containing protein</fullName>
    </recommendedName>
</protein>
<gene>
    <name evidence="2" type="ORF">FRX97_09010</name>
</gene>
<accession>A0A5C6V1C7</accession>
<dbReference type="EMBL" id="VORB01000007">
    <property type="protein sequence ID" value="TXC78461.1"/>
    <property type="molecule type" value="Genomic_DNA"/>
</dbReference>